<dbReference type="Proteomes" id="UP000589626">
    <property type="component" value="Unassembled WGS sequence"/>
</dbReference>
<protein>
    <submittedName>
        <fullName evidence="1">Uncharacterized protein</fullName>
    </submittedName>
</protein>
<organism evidence="1 2">
    <name type="scientific">Nocardioides soli</name>
    <dbReference type="NCBI Taxonomy" id="1036020"/>
    <lineage>
        <taxon>Bacteria</taxon>
        <taxon>Bacillati</taxon>
        <taxon>Actinomycetota</taxon>
        <taxon>Actinomycetes</taxon>
        <taxon>Propionibacteriales</taxon>
        <taxon>Nocardioidaceae</taxon>
        <taxon>Nocardioides</taxon>
    </lineage>
</organism>
<proteinExistence type="predicted"/>
<accession>A0A7W4Z433</accession>
<evidence type="ECO:0000313" key="1">
    <source>
        <dbReference type="EMBL" id="MBB3045708.1"/>
    </source>
</evidence>
<sequence>MSEVTQRSDQIACEEPRVSEIVQRLRGTVLVASFAVRRERVLEVRSRRREIPPLEMNISAVEMDPGRDAW</sequence>
<dbReference type="AlphaFoldDB" id="A0A7W4Z433"/>
<comment type="caution">
    <text evidence="1">The sequence shown here is derived from an EMBL/GenBank/DDBJ whole genome shotgun (WGS) entry which is preliminary data.</text>
</comment>
<dbReference type="RefSeq" id="WP_183595663.1">
    <property type="nucleotide sequence ID" value="NZ_JACHWR010000019.1"/>
</dbReference>
<reference evidence="1 2" key="1">
    <citation type="submission" date="2020-08" db="EMBL/GenBank/DDBJ databases">
        <title>Sequencing the genomes of 1000 actinobacteria strains.</title>
        <authorList>
            <person name="Klenk H.-P."/>
        </authorList>
    </citation>
    <scope>NUCLEOTIDE SEQUENCE [LARGE SCALE GENOMIC DNA]</scope>
    <source>
        <strain evidence="1 2">DSM 105498</strain>
    </source>
</reference>
<name>A0A7W4Z433_9ACTN</name>
<evidence type="ECO:0000313" key="2">
    <source>
        <dbReference type="Proteomes" id="UP000589626"/>
    </source>
</evidence>
<keyword evidence="2" id="KW-1185">Reference proteome</keyword>
<dbReference type="EMBL" id="JACHWR010000019">
    <property type="protein sequence ID" value="MBB3045708.1"/>
    <property type="molecule type" value="Genomic_DNA"/>
</dbReference>
<gene>
    <name evidence="1" type="ORF">FHU40_005568</name>
</gene>